<dbReference type="AlphaFoldDB" id="A0AAV2BAG1"/>
<organism evidence="1 2">
    <name type="scientific">Larinioides sclopetarius</name>
    <dbReference type="NCBI Taxonomy" id="280406"/>
    <lineage>
        <taxon>Eukaryota</taxon>
        <taxon>Metazoa</taxon>
        <taxon>Ecdysozoa</taxon>
        <taxon>Arthropoda</taxon>
        <taxon>Chelicerata</taxon>
        <taxon>Arachnida</taxon>
        <taxon>Araneae</taxon>
        <taxon>Araneomorphae</taxon>
        <taxon>Entelegynae</taxon>
        <taxon>Araneoidea</taxon>
        <taxon>Araneidae</taxon>
        <taxon>Larinioides</taxon>
    </lineage>
</organism>
<name>A0AAV2BAG1_9ARAC</name>
<comment type="caution">
    <text evidence="1">The sequence shown here is derived from an EMBL/GenBank/DDBJ whole genome shotgun (WGS) entry which is preliminary data.</text>
</comment>
<evidence type="ECO:0000313" key="2">
    <source>
        <dbReference type="Proteomes" id="UP001497382"/>
    </source>
</evidence>
<keyword evidence="2" id="KW-1185">Reference proteome</keyword>
<dbReference type="Proteomes" id="UP001497382">
    <property type="component" value="Unassembled WGS sequence"/>
</dbReference>
<protein>
    <submittedName>
        <fullName evidence="1">Uncharacterized protein</fullName>
    </submittedName>
</protein>
<gene>
    <name evidence="1" type="ORF">LARSCL_LOCUS17764</name>
</gene>
<accession>A0AAV2BAG1</accession>
<dbReference type="EMBL" id="CAXIEN010000309">
    <property type="protein sequence ID" value="CAL1292619.1"/>
    <property type="molecule type" value="Genomic_DNA"/>
</dbReference>
<evidence type="ECO:0000313" key="1">
    <source>
        <dbReference type="EMBL" id="CAL1292619.1"/>
    </source>
</evidence>
<reference evidence="1 2" key="1">
    <citation type="submission" date="2024-04" db="EMBL/GenBank/DDBJ databases">
        <authorList>
            <person name="Rising A."/>
            <person name="Reimegard J."/>
            <person name="Sonavane S."/>
            <person name="Akerstrom W."/>
            <person name="Nylinder S."/>
            <person name="Hedman E."/>
            <person name="Kallberg Y."/>
        </authorList>
    </citation>
    <scope>NUCLEOTIDE SEQUENCE [LARGE SCALE GENOMIC DNA]</scope>
</reference>
<sequence length="34" mass="4071">MSSSFILDGYFWKRYQTSRFVEISKQNSTENSFS</sequence>
<feature type="non-terminal residue" evidence="1">
    <location>
        <position position="34"/>
    </location>
</feature>
<proteinExistence type="predicted"/>